<comment type="caution">
    <text evidence="1">The sequence shown here is derived from an EMBL/GenBank/DDBJ whole genome shotgun (WGS) entry which is preliminary data.</text>
</comment>
<protein>
    <submittedName>
        <fullName evidence="1">Uncharacterized protein</fullName>
    </submittedName>
</protein>
<evidence type="ECO:0000313" key="2">
    <source>
        <dbReference type="Proteomes" id="UP000831701"/>
    </source>
</evidence>
<name>A0ACB8WP98_9TELE</name>
<dbReference type="EMBL" id="CM041537">
    <property type="protein sequence ID" value="KAI3369555.1"/>
    <property type="molecule type" value="Genomic_DNA"/>
</dbReference>
<keyword evidence="2" id="KW-1185">Reference proteome</keyword>
<dbReference type="Proteomes" id="UP000831701">
    <property type="component" value="Chromosome 7"/>
</dbReference>
<proteinExistence type="predicted"/>
<sequence>MGPLCSLNWICATPITWFASENGDEWKTAFNTPTGHYEYLVMPFGLTNAPAVFQALVNDVLRDMLNKFVFVYLDDILIFSKNKEEHVHHVQAVAPASFGKLTLCQG</sequence>
<evidence type="ECO:0000313" key="1">
    <source>
        <dbReference type="EMBL" id="KAI3369555.1"/>
    </source>
</evidence>
<organism evidence="1 2">
    <name type="scientific">Scortum barcoo</name>
    <name type="common">barcoo grunter</name>
    <dbReference type="NCBI Taxonomy" id="214431"/>
    <lineage>
        <taxon>Eukaryota</taxon>
        <taxon>Metazoa</taxon>
        <taxon>Chordata</taxon>
        <taxon>Craniata</taxon>
        <taxon>Vertebrata</taxon>
        <taxon>Euteleostomi</taxon>
        <taxon>Actinopterygii</taxon>
        <taxon>Neopterygii</taxon>
        <taxon>Teleostei</taxon>
        <taxon>Neoteleostei</taxon>
        <taxon>Acanthomorphata</taxon>
        <taxon>Eupercaria</taxon>
        <taxon>Centrarchiformes</taxon>
        <taxon>Terapontoidei</taxon>
        <taxon>Terapontidae</taxon>
        <taxon>Scortum</taxon>
    </lineage>
</organism>
<gene>
    <name evidence="1" type="ORF">L3Q82_007766</name>
</gene>
<accession>A0ACB8WP98</accession>
<reference evidence="1" key="1">
    <citation type="submission" date="2022-04" db="EMBL/GenBank/DDBJ databases">
        <title>Jade perch genome.</title>
        <authorList>
            <person name="Chao B."/>
        </authorList>
    </citation>
    <scope>NUCLEOTIDE SEQUENCE</scope>
    <source>
        <strain evidence="1">CB-2022</strain>
    </source>
</reference>